<organism evidence="1 2">
    <name type="scientific">Euplotes crassus</name>
    <dbReference type="NCBI Taxonomy" id="5936"/>
    <lineage>
        <taxon>Eukaryota</taxon>
        <taxon>Sar</taxon>
        <taxon>Alveolata</taxon>
        <taxon>Ciliophora</taxon>
        <taxon>Intramacronucleata</taxon>
        <taxon>Spirotrichea</taxon>
        <taxon>Hypotrichia</taxon>
        <taxon>Euplotida</taxon>
        <taxon>Euplotidae</taxon>
        <taxon>Moneuplotes</taxon>
    </lineage>
</organism>
<dbReference type="AlphaFoldDB" id="A0AAD1UCX7"/>
<gene>
    <name evidence="1" type="ORF">ECRASSUSDP1_LOCUS7782</name>
</gene>
<name>A0AAD1UCX7_EUPCR</name>
<evidence type="ECO:0000313" key="2">
    <source>
        <dbReference type="Proteomes" id="UP001295684"/>
    </source>
</evidence>
<proteinExistence type="predicted"/>
<reference evidence="1" key="1">
    <citation type="submission" date="2023-07" db="EMBL/GenBank/DDBJ databases">
        <authorList>
            <consortium name="AG Swart"/>
            <person name="Singh M."/>
            <person name="Singh A."/>
            <person name="Seah K."/>
            <person name="Emmerich C."/>
        </authorList>
    </citation>
    <scope>NUCLEOTIDE SEQUENCE</scope>
    <source>
        <strain evidence="1">DP1</strain>
    </source>
</reference>
<sequence>MIKFGTRVFCKSNLVSQSKPLRIMRVKSLCRTSTRRAFMNLSVDRNSSLSSCFSRNSKYPSTLFKMLPSRNFSIDERNPIEYMKDYDLRNFDTLEDIEQELEEINTQLKEFEGKIKDPEIPKKYLKELIVKMRRMRTPPLSEFALALNHCVEKVGILEPFQEIWTLLERLSYGSISFLSGESTVNLVYYFCKFRQTSKIFWSRFDSKLLNDIQSIKNTETLALLLFALVMDSRDNQALYQTVLSKINDHIDTAESKDCFYIAVALSKNLIEPNRIPSDLLYNLYLTTVQFIEEYNLSDLSHFLILFCSPIANDKIPEDFWQKVVEPQLIQAMEDFEAHKEHINIELFLDDYIKCLMGVAMSGQIHEEFCNDSLEMIITNLDECNNHTIENLIYTLVRSKIDENEVWNHLIDQVIKRQLIIDDEINEFCFLLGMMDNKIDNKELWDHLDKKFTKISKSPEEYPVDLIALYASCLSHIKTPEEQKEMWDIVEKVTKNQQTE</sequence>
<comment type="caution">
    <text evidence="1">The sequence shown here is derived from an EMBL/GenBank/DDBJ whole genome shotgun (WGS) entry which is preliminary data.</text>
</comment>
<protein>
    <submittedName>
        <fullName evidence="1">Uncharacterized protein</fullName>
    </submittedName>
</protein>
<dbReference type="EMBL" id="CAMPGE010007593">
    <property type="protein sequence ID" value="CAI2366509.1"/>
    <property type="molecule type" value="Genomic_DNA"/>
</dbReference>
<accession>A0AAD1UCX7</accession>
<keyword evidence="2" id="KW-1185">Reference proteome</keyword>
<evidence type="ECO:0000313" key="1">
    <source>
        <dbReference type="EMBL" id="CAI2366509.1"/>
    </source>
</evidence>
<dbReference type="Proteomes" id="UP001295684">
    <property type="component" value="Unassembled WGS sequence"/>
</dbReference>